<evidence type="ECO:0000256" key="7">
    <source>
        <dbReference type="ARBA" id="ARBA00023223"/>
    </source>
</evidence>
<keyword evidence="3 10" id="KW-0285">Flavoprotein</keyword>
<feature type="domain" description="Luciferase-like" evidence="11">
    <location>
        <begin position="1"/>
        <end position="274"/>
    </location>
</feature>
<dbReference type="InterPro" id="IPR011251">
    <property type="entry name" value="Luciferase-like_dom"/>
</dbReference>
<evidence type="ECO:0000256" key="2">
    <source>
        <dbReference type="ARBA" id="ARBA00011870"/>
    </source>
</evidence>
<proteinExistence type="inferred from homology"/>
<dbReference type="InterPro" id="IPR050766">
    <property type="entry name" value="Bact_Lucif_Oxidored"/>
</dbReference>
<dbReference type="SUPFAM" id="SSF51679">
    <property type="entry name" value="Bacterial luciferase-like"/>
    <property type="match status" value="1"/>
</dbReference>
<evidence type="ECO:0000256" key="10">
    <source>
        <dbReference type="RuleBase" id="RU367112"/>
    </source>
</evidence>
<protein>
    <recommendedName>
        <fullName evidence="10">Alkanal monooxygenase</fullName>
        <ecNumber evidence="10">1.14.14.3</ecNumber>
    </recommendedName>
    <alternativeName>
        <fullName evidence="10">Bacterial luciferase</fullName>
    </alternativeName>
</protein>
<dbReference type="Proteomes" id="UP000093523">
    <property type="component" value="Unassembled WGS sequence"/>
</dbReference>
<comment type="similarity">
    <text evidence="1 10">Belongs to the bacterial luciferase oxidoreductase family.</text>
</comment>
<evidence type="ECO:0000256" key="4">
    <source>
        <dbReference type="ARBA" id="ARBA00022643"/>
    </source>
</evidence>
<evidence type="ECO:0000313" key="13">
    <source>
        <dbReference type="Proteomes" id="UP000093523"/>
    </source>
</evidence>
<comment type="catalytic activity">
    <reaction evidence="9 10">
        <text>a long-chain fatty aldehyde + FMNH2 + O2 = a long-chain fatty acid + hnu + FMN + H2O + 2 H(+)</text>
        <dbReference type="Rhea" id="RHEA:17181"/>
        <dbReference type="ChEBI" id="CHEBI:15377"/>
        <dbReference type="ChEBI" id="CHEBI:15378"/>
        <dbReference type="ChEBI" id="CHEBI:15379"/>
        <dbReference type="ChEBI" id="CHEBI:17176"/>
        <dbReference type="ChEBI" id="CHEBI:30212"/>
        <dbReference type="ChEBI" id="CHEBI:57560"/>
        <dbReference type="ChEBI" id="CHEBI:57618"/>
        <dbReference type="ChEBI" id="CHEBI:58210"/>
        <dbReference type="EC" id="1.14.14.3"/>
    </reaction>
</comment>
<dbReference type="InterPro" id="IPR033924">
    <property type="entry name" value="Alkanal_monooxygenase"/>
</dbReference>
<evidence type="ECO:0000256" key="9">
    <source>
        <dbReference type="ARBA" id="ARBA00048737"/>
    </source>
</evidence>
<dbReference type="EMBL" id="MAJU01000004">
    <property type="protein sequence ID" value="OCH23196.1"/>
    <property type="molecule type" value="Genomic_DNA"/>
</dbReference>
<dbReference type="PANTHER" id="PTHR30137:SF8">
    <property type="entry name" value="BLR5498 PROTEIN"/>
    <property type="match status" value="1"/>
</dbReference>
<keyword evidence="5 10" id="KW-0560">Oxidoreductase</keyword>
<name>A0A1B9P3W0_ALILO</name>
<dbReference type="InterPro" id="IPR002103">
    <property type="entry name" value="Luciferase_bac/NFP"/>
</dbReference>
<dbReference type="CDD" id="cd01096">
    <property type="entry name" value="Alkanal_monooxygenase"/>
    <property type="match status" value="1"/>
</dbReference>
<dbReference type="InterPro" id="IPR036661">
    <property type="entry name" value="Luciferase-like_sf"/>
</dbReference>
<dbReference type="RefSeq" id="WP_023602905.1">
    <property type="nucleotide sequence ID" value="NZ_CAWMPN010000004.1"/>
</dbReference>
<evidence type="ECO:0000256" key="1">
    <source>
        <dbReference type="ARBA" id="ARBA00010426"/>
    </source>
</evidence>
<dbReference type="Pfam" id="PF00296">
    <property type="entry name" value="Bac_luciferase"/>
    <property type="match status" value="1"/>
</dbReference>
<dbReference type="SMR" id="A0A1B9P3W0"/>
<organism evidence="12 13">
    <name type="scientific">Aliivibrio logei</name>
    <name type="common">Vibrio logei</name>
    <dbReference type="NCBI Taxonomy" id="688"/>
    <lineage>
        <taxon>Bacteria</taxon>
        <taxon>Pseudomonadati</taxon>
        <taxon>Pseudomonadota</taxon>
        <taxon>Gammaproteobacteria</taxon>
        <taxon>Vibrionales</taxon>
        <taxon>Vibrionaceae</taxon>
        <taxon>Aliivibrio</taxon>
    </lineage>
</organism>
<dbReference type="EC" id="1.14.14.3" evidence="10"/>
<keyword evidence="6 10" id="KW-0503">Monooxygenase</keyword>
<dbReference type="PROSITE" id="PS00494">
    <property type="entry name" value="BACTERIAL_LUCIFERASE"/>
    <property type="match status" value="1"/>
</dbReference>
<dbReference type="Gene3D" id="3.20.20.30">
    <property type="entry name" value="Luciferase-like domain"/>
    <property type="match status" value="2"/>
</dbReference>
<sequence length="326" mass="37170">MKFGLFFLNFQSNGSTSEETLDNMINTIALVDSYDYHFDTVFINEHHFSLNGIVGAPITAAGFLLGLTNKLHIGSLNQVITTHHPVRVAEESSLLDQMSEGRFILGLSDSENDFEMLFFKRDLVSRQQQFEACYEIINEALTTGYCHPQNDFYDFPKVSINPHCFSENGPKQYVVATSKEVVSWAAKKALPLTFKWEDSLVIKESYSVLYNKTAKQYGIDVSNIEHQLTLMVNLNENGDVAREEVKQYVHDYIIETYPNIDHEEKIKTIIKENAIGTYNDYYESTKLAIEKTGVKTILLSFESMLDKNNVKNVIDMVNQKIVKNLA</sequence>
<keyword evidence="7 10" id="KW-0455">Luminescence</keyword>
<dbReference type="PRINTS" id="PR00089">
    <property type="entry name" value="LUCIFERASE"/>
</dbReference>
<dbReference type="AlphaFoldDB" id="A0A1B9P3W0"/>
<evidence type="ECO:0000256" key="8">
    <source>
        <dbReference type="ARBA" id="ARBA00023262"/>
    </source>
</evidence>
<evidence type="ECO:0000256" key="3">
    <source>
        <dbReference type="ARBA" id="ARBA00022630"/>
    </source>
</evidence>
<comment type="caution">
    <text evidence="12">The sequence shown here is derived from an EMBL/GenBank/DDBJ whole genome shotgun (WGS) entry which is preliminary data.</text>
</comment>
<gene>
    <name evidence="12" type="ORF">A6E04_04645</name>
</gene>
<dbReference type="GO" id="GO:0005829">
    <property type="term" value="C:cytosol"/>
    <property type="evidence" value="ECO:0007669"/>
    <property type="project" value="TreeGrafter"/>
</dbReference>
<dbReference type="OrthoDB" id="7903015at2"/>
<evidence type="ECO:0000313" key="12">
    <source>
        <dbReference type="EMBL" id="OCH23196.1"/>
    </source>
</evidence>
<reference evidence="12 13" key="1">
    <citation type="submission" date="2016-06" db="EMBL/GenBank/DDBJ databases">
        <authorList>
            <person name="Kjaerup R.B."/>
            <person name="Dalgaard T.S."/>
            <person name="Juul-Madsen H.R."/>
        </authorList>
    </citation>
    <scope>NUCLEOTIDE SEQUENCE [LARGE SCALE GENOMIC DNA]</scope>
    <source>
        <strain evidence="12 13">1S159</strain>
    </source>
</reference>
<dbReference type="STRING" id="688.A6E04_04645"/>
<keyword evidence="4 10" id="KW-0288">FMN</keyword>
<dbReference type="InterPro" id="IPR018235">
    <property type="entry name" value="Bacterial_luciferase_CS"/>
</dbReference>
<dbReference type="GO" id="GO:0008218">
    <property type="term" value="P:bioluminescence"/>
    <property type="evidence" value="ECO:0007669"/>
    <property type="project" value="UniProtKB-UniRule"/>
</dbReference>
<evidence type="ECO:0000259" key="11">
    <source>
        <dbReference type="Pfam" id="PF00296"/>
    </source>
</evidence>
<accession>A0A1B9P3W0</accession>
<evidence type="ECO:0000256" key="5">
    <source>
        <dbReference type="ARBA" id="ARBA00023002"/>
    </source>
</evidence>
<comment type="subunit">
    <text evidence="2 10">Heterodimer of an alpha and a beta chain.</text>
</comment>
<comment type="function">
    <text evidence="10">Light-emitting reaction in luminous bacteria.</text>
</comment>
<evidence type="ECO:0000256" key="6">
    <source>
        <dbReference type="ARBA" id="ARBA00023033"/>
    </source>
</evidence>
<dbReference type="GO" id="GO:0047646">
    <property type="term" value="F:alkanal monooxygenase (FMN-linked) activity"/>
    <property type="evidence" value="ECO:0007669"/>
    <property type="project" value="UniProtKB-UniRule"/>
</dbReference>
<dbReference type="PANTHER" id="PTHR30137">
    <property type="entry name" value="LUCIFERASE-LIKE MONOOXYGENASE"/>
    <property type="match status" value="1"/>
</dbReference>
<keyword evidence="8 10" id="KW-0599">Photoprotein</keyword>